<dbReference type="SUPFAM" id="SSF50814">
    <property type="entry name" value="Lipocalins"/>
    <property type="match status" value="1"/>
</dbReference>
<gene>
    <name evidence="4" type="ORF">OXX778_LOCUS20987</name>
</gene>
<dbReference type="AlphaFoldDB" id="A0A814NUR7"/>
<dbReference type="InterPro" id="IPR012674">
    <property type="entry name" value="Calycin"/>
</dbReference>
<comment type="caution">
    <text evidence="4">The sequence shown here is derived from an EMBL/GenBank/DDBJ whole genome shotgun (WGS) entry which is preliminary data.</text>
</comment>
<comment type="similarity">
    <text evidence="1">Belongs to the calycin superfamily. Fatty-acid binding protein (FABP) family.</text>
</comment>
<reference evidence="4" key="1">
    <citation type="submission" date="2021-02" db="EMBL/GenBank/DDBJ databases">
        <authorList>
            <person name="Nowell W R."/>
        </authorList>
    </citation>
    <scope>NUCLEOTIDE SEQUENCE</scope>
    <source>
        <strain evidence="4">Ploen Becks lab</strain>
    </source>
</reference>
<dbReference type="CDD" id="cd00742">
    <property type="entry name" value="FABP"/>
    <property type="match status" value="1"/>
</dbReference>
<dbReference type="PANTHER" id="PTHR11955">
    <property type="entry name" value="FATTY ACID BINDING PROTEIN"/>
    <property type="match status" value="1"/>
</dbReference>
<evidence type="ECO:0000313" key="4">
    <source>
        <dbReference type="EMBL" id="CAF1097632.1"/>
    </source>
</evidence>
<dbReference type="PRINTS" id="PR00178">
    <property type="entry name" value="FATTYACIDBP"/>
</dbReference>
<dbReference type="Pfam" id="PF00061">
    <property type="entry name" value="Lipocalin"/>
    <property type="match status" value="1"/>
</dbReference>
<dbReference type="OrthoDB" id="354351at2759"/>
<evidence type="ECO:0000256" key="1">
    <source>
        <dbReference type="ARBA" id="ARBA00008390"/>
    </source>
</evidence>
<organism evidence="4 5">
    <name type="scientific">Brachionus calyciflorus</name>
    <dbReference type="NCBI Taxonomy" id="104777"/>
    <lineage>
        <taxon>Eukaryota</taxon>
        <taxon>Metazoa</taxon>
        <taxon>Spiralia</taxon>
        <taxon>Gnathifera</taxon>
        <taxon>Rotifera</taxon>
        <taxon>Eurotatoria</taxon>
        <taxon>Monogononta</taxon>
        <taxon>Pseudotrocha</taxon>
        <taxon>Ploima</taxon>
        <taxon>Brachionidae</taxon>
        <taxon>Brachionus</taxon>
    </lineage>
</organism>
<proteinExistence type="inferred from homology"/>
<evidence type="ECO:0000259" key="3">
    <source>
        <dbReference type="Pfam" id="PF00061"/>
    </source>
</evidence>
<sequence>MNTLNGSWILEKNENMDEFLKELGVNLLIRKAAKIVTPTIIISSQDKHWSIKMRSSFKNKDSEFNIGEEIDEETPDGKKIRCLYYLEGDKLVCEQRDRKTRALLAIVVKTVNQDGKMVEVLTHKHVVAKRFFKRVE</sequence>
<protein>
    <recommendedName>
        <fullName evidence="3">Lipocalin/cytosolic fatty-acid binding domain-containing protein</fullName>
    </recommendedName>
</protein>
<dbReference type="InterPro" id="IPR000463">
    <property type="entry name" value="Fatty_acid-bd"/>
</dbReference>
<keyword evidence="2" id="KW-0446">Lipid-binding</keyword>
<dbReference type="Gene3D" id="2.40.128.20">
    <property type="match status" value="1"/>
</dbReference>
<dbReference type="Proteomes" id="UP000663879">
    <property type="component" value="Unassembled WGS sequence"/>
</dbReference>
<evidence type="ECO:0000256" key="2">
    <source>
        <dbReference type="ARBA" id="ARBA00023121"/>
    </source>
</evidence>
<dbReference type="EMBL" id="CAJNOC010007373">
    <property type="protein sequence ID" value="CAF1097632.1"/>
    <property type="molecule type" value="Genomic_DNA"/>
</dbReference>
<dbReference type="GO" id="GO:0008289">
    <property type="term" value="F:lipid binding"/>
    <property type="evidence" value="ECO:0007669"/>
    <property type="project" value="UniProtKB-KW"/>
</dbReference>
<name>A0A814NUR7_9BILA</name>
<dbReference type="InterPro" id="IPR000566">
    <property type="entry name" value="Lipocln_cytosolic_FA-bd_dom"/>
</dbReference>
<feature type="domain" description="Lipocalin/cytosolic fatty-acid binding" evidence="3">
    <location>
        <begin position="5"/>
        <end position="121"/>
    </location>
</feature>
<accession>A0A814NUR7</accession>
<evidence type="ECO:0000313" key="5">
    <source>
        <dbReference type="Proteomes" id="UP000663879"/>
    </source>
</evidence>
<keyword evidence="5" id="KW-1185">Reference proteome</keyword>
<dbReference type="InterPro" id="IPR031259">
    <property type="entry name" value="ILBP"/>
</dbReference>